<keyword evidence="2" id="KW-1185">Reference proteome</keyword>
<gene>
    <name evidence="1" type="ORF">M9Y10_008267</name>
</gene>
<organism evidence="1 2">
    <name type="scientific">Tritrichomonas musculus</name>
    <dbReference type="NCBI Taxonomy" id="1915356"/>
    <lineage>
        <taxon>Eukaryota</taxon>
        <taxon>Metamonada</taxon>
        <taxon>Parabasalia</taxon>
        <taxon>Tritrichomonadida</taxon>
        <taxon>Tritrichomonadidae</taxon>
        <taxon>Tritrichomonas</taxon>
    </lineage>
</organism>
<name>A0ABR2J010_9EUKA</name>
<protein>
    <recommendedName>
        <fullName evidence="3">HTH CENPB-type domain-containing protein</fullName>
    </recommendedName>
</protein>
<sequence>MKISRKFHRTGQSCYDKYKSLKKQGKIECLIESKQNYKEKNKDKYIYSKNFCKAIPGEQEKDILKKIIDLINIGNIVTTLDIAKIALYYYYSPESLAKKAIHLKNLKNKKESINSTKTFIFDWNIQALEDEADEDPEAFIIKYKIQKFKASRSWISKFMKRNGLSLRKPHAEKKKRSQRTRN</sequence>
<proteinExistence type="predicted"/>
<accession>A0ABR2J010</accession>
<evidence type="ECO:0000313" key="2">
    <source>
        <dbReference type="Proteomes" id="UP001470230"/>
    </source>
</evidence>
<evidence type="ECO:0008006" key="3">
    <source>
        <dbReference type="Google" id="ProtNLM"/>
    </source>
</evidence>
<dbReference type="Proteomes" id="UP001470230">
    <property type="component" value="Unassembled WGS sequence"/>
</dbReference>
<comment type="caution">
    <text evidence="1">The sequence shown here is derived from an EMBL/GenBank/DDBJ whole genome shotgun (WGS) entry which is preliminary data.</text>
</comment>
<reference evidence="1 2" key="1">
    <citation type="submission" date="2024-04" db="EMBL/GenBank/DDBJ databases">
        <title>Tritrichomonas musculus Genome.</title>
        <authorList>
            <person name="Alves-Ferreira E."/>
            <person name="Grigg M."/>
            <person name="Lorenzi H."/>
            <person name="Galac M."/>
        </authorList>
    </citation>
    <scope>NUCLEOTIDE SEQUENCE [LARGE SCALE GENOMIC DNA]</scope>
    <source>
        <strain evidence="1 2">EAF2021</strain>
    </source>
</reference>
<evidence type="ECO:0000313" key="1">
    <source>
        <dbReference type="EMBL" id="KAK8870385.1"/>
    </source>
</evidence>
<dbReference type="EMBL" id="JAPFFF010000014">
    <property type="protein sequence ID" value="KAK8870385.1"/>
    <property type="molecule type" value="Genomic_DNA"/>
</dbReference>